<dbReference type="Gene3D" id="1.10.3210.10">
    <property type="entry name" value="Hypothetical protein af1432"/>
    <property type="match status" value="1"/>
</dbReference>
<dbReference type="InterPro" id="IPR048950">
    <property type="entry name" value="Ppx_GppA_C"/>
</dbReference>
<gene>
    <name evidence="3" type="ORF">AEL95_10505</name>
</gene>
<evidence type="ECO:0000259" key="2">
    <source>
        <dbReference type="Pfam" id="PF21447"/>
    </source>
</evidence>
<dbReference type="AlphaFoldDB" id="A0A109DCD2"/>
<name>A0A109DCD2_9LACO</name>
<proteinExistence type="inferred from homology"/>
<dbReference type="InterPro" id="IPR050273">
    <property type="entry name" value="GppA/Ppx_hydrolase"/>
</dbReference>
<evidence type="ECO:0000313" key="3">
    <source>
        <dbReference type="EMBL" id="KWU02818.1"/>
    </source>
</evidence>
<evidence type="ECO:0000313" key="4">
    <source>
        <dbReference type="Proteomes" id="UP000067598"/>
    </source>
</evidence>
<dbReference type="PATRIC" id="fig|47770.28.peg.1786"/>
<dbReference type="EMBL" id="LJGP01000065">
    <property type="protein sequence ID" value="KWU02818.1"/>
    <property type="molecule type" value="Genomic_DNA"/>
</dbReference>
<dbReference type="SUPFAM" id="SSF109604">
    <property type="entry name" value="HD-domain/PDEase-like"/>
    <property type="match status" value="1"/>
</dbReference>
<comment type="caution">
    <text evidence="3">The sequence shown here is derived from an EMBL/GenBank/DDBJ whole genome shotgun (WGS) entry which is preliminary data.</text>
</comment>
<feature type="domain" description="Ppx/GppA phosphatase C-terminal" evidence="2">
    <location>
        <begin position="318"/>
        <end position="482"/>
    </location>
</feature>
<dbReference type="Gene3D" id="3.30.420.150">
    <property type="entry name" value="Exopolyphosphatase. Domain 2"/>
    <property type="match status" value="1"/>
</dbReference>
<dbReference type="PANTHER" id="PTHR30005:SF0">
    <property type="entry name" value="RETROGRADE REGULATION PROTEIN 2"/>
    <property type="match status" value="1"/>
</dbReference>
<dbReference type="GO" id="GO:0016462">
    <property type="term" value="F:pyrophosphatase activity"/>
    <property type="evidence" value="ECO:0007669"/>
    <property type="project" value="TreeGrafter"/>
</dbReference>
<accession>A0A109DCD2</accession>
<organism evidence="3 4">
    <name type="scientific">Lactobacillus crispatus</name>
    <dbReference type="NCBI Taxonomy" id="47770"/>
    <lineage>
        <taxon>Bacteria</taxon>
        <taxon>Bacillati</taxon>
        <taxon>Bacillota</taxon>
        <taxon>Bacilli</taxon>
        <taxon>Lactobacillales</taxon>
        <taxon>Lactobacillaceae</taxon>
        <taxon>Lactobacillus</taxon>
    </lineage>
</organism>
<evidence type="ECO:0000256" key="1">
    <source>
        <dbReference type="ARBA" id="ARBA00007125"/>
    </source>
</evidence>
<comment type="similarity">
    <text evidence="1">Belongs to the GppA/Ppx family.</text>
</comment>
<dbReference type="Gene3D" id="3.30.420.40">
    <property type="match status" value="1"/>
</dbReference>
<reference evidence="3 4" key="1">
    <citation type="journal article" date="2016" name="Microbiology (Mosc.)">
        <title>Comparison of Lactobacillus crispatus isolates from Lactobacillus-dominated vaginal microbiomes with isolates from microbiomes containing bacterial vaginosis-associated bacteria.</title>
        <authorList>
            <person name="Abdelmaksoud A.A."/>
            <person name="Koparde V.N."/>
            <person name="Sheth N.U."/>
            <person name="Serrano M.G."/>
            <person name="Glascock A.L."/>
            <person name="Fettweis J.M."/>
            <person name="Strauss Iii J.F."/>
            <person name="Buck G.A."/>
            <person name="Jefferson K.K."/>
        </authorList>
    </citation>
    <scope>NUCLEOTIDE SEQUENCE [LARGE SCALE GENOMIC DNA]</scope>
    <source>
        <strain evidence="3 4">VMC3</strain>
    </source>
</reference>
<protein>
    <submittedName>
        <fullName evidence="3">Exopolyphosphatase</fullName>
    </submittedName>
</protein>
<dbReference type="Proteomes" id="UP000067598">
    <property type="component" value="Unassembled WGS sequence"/>
</dbReference>
<sequence length="511" mass="58510">MKNKLFGLIYMSSYKIQLNIVDLKKLTIIEKIDSPSFGQADSKSEVFENDMTKICQALDGFKEKLAEYRINNFKFYANQQLIDDLSASYIADQIRVRTGFQVKWLSESQIVYAKVLSGIKSFSKVKRGKLHTIPIYLLSLGSAMVNLSYFENQKFVSTWGLPLGPREIQEINEITNTTPNNPIDVIKDYIGARIDHLARQINPSPNATIMIQHADSLSNRYLQQNDTVTRITANEFGRFYQDTINMPQAYMMQKYQLEPAVAEHTLPNLIAIRKFINLLEPAEVYITDMSVITGLLMQEAKRNLNKEIYSDNIVTTFAKNMADHYLVDRQHAEAVTKFALHIFDRLHCIHMLDEKDRQLLTLAAIVDDVGSFINQSSRYEQSAEILEANKLIGLSDKENEVVKEICRYQTIDEGPGKPDIGGHHYRNLDSHIQLKITKLSAILRIATALDASHKQKIKQIVVSLKKDNHLIIHAKTNADITLERWSFNKHIKLFEEVFGIKVSLKQEGMNR</sequence>
<dbReference type="Pfam" id="PF21447">
    <property type="entry name" value="Ppx-GppA_III"/>
    <property type="match status" value="1"/>
</dbReference>
<dbReference type="PANTHER" id="PTHR30005">
    <property type="entry name" value="EXOPOLYPHOSPHATASE"/>
    <property type="match status" value="1"/>
</dbReference>
<dbReference type="RefSeq" id="WP_060462589.1">
    <property type="nucleotide sequence ID" value="NZ_LJGP01000065.1"/>
</dbReference>